<dbReference type="InterPro" id="IPR009057">
    <property type="entry name" value="Homeodomain-like_sf"/>
</dbReference>
<dbReference type="Proteomes" id="UP000192342">
    <property type="component" value="Unassembled WGS sequence"/>
</dbReference>
<comment type="caution">
    <text evidence="4">Lacks conserved residue(s) required for the propagation of feature annotation.</text>
</comment>
<keyword evidence="2 4" id="KW-0238">DNA-binding</keyword>
<proteinExistence type="predicted"/>
<dbReference type="EMBL" id="AQQV01000001">
    <property type="protein sequence ID" value="ORE88742.1"/>
    <property type="molecule type" value="Genomic_DNA"/>
</dbReference>
<accession>A0A1Y1SGF6</accession>
<dbReference type="Gene3D" id="1.10.357.10">
    <property type="entry name" value="Tetracycline Repressor, domain 2"/>
    <property type="match status" value="1"/>
</dbReference>
<dbReference type="OrthoDB" id="2356263at2"/>
<evidence type="ECO:0000313" key="7">
    <source>
        <dbReference type="Proteomes" id="UP000192342"/>
    </source>
</evidence>
<dbReference type="PROSITE" id="PS50977">
    <property type="entry name" value="HTH_TETR_2"/>
    <property type="match status" value="1"/>
</dbReference>
<dbReference type="SUPFAM" id="SSF46689">
    <property type="entry name" value="Homeodomain-like"/>
    <property type="match status" value="1"/>
</dbReference>
<comment type="caution">
    <text evidence="6">The sequence shown here is derived from an EMBL/GenBank/DDBJ whole genome shotgun (WGS) entry which is preliminary data.</text>
</comment>
<evidence type="ECO:0000256" key="2">
    <source>
        <dbReference type="ARBA" id="ARBA00023125"/>
    </source>
</evidence>
<dbReference type="PANTHER" id="PTHR30055">
    <property type="entry name" value="HTH-TYPE TRANSCRIPTIONAL REGULATOR RUTR"/>
    <property type="match status" value="1"/>
</dbReference>
<gene>
    <name evidence="6" type="ORF">ATO7_02665</name>
</gene>
<evidence type="ECO:0000256" key="4">
    <source>
        <dbReference type="PROSITE-ProRule" id="PRU00335"/>
    </source>
</evidence>
<dbReference type="Pfam" id="PF00440">
    <property type="entry name" value="TetR_N"/>
    <property type="match status" value="1"/>
</dbReference>
<protein>
    <submittedName>
        <fullName evidence="6">TetR family transcriptional regulator</fullName>
    </submittedName>
</protein>
<evidence type="ECO:0000313" key="6">
    <source>
        <dbReference type="EMBL" id="ORE88742.1"/>
    </source>
</evidence>
<dbReference type="RefSeq" id="WP_083559361.1">
    <property type="nucleotide sequence ID" value="NZ_AQQV01000001.1"/>
</dbReference>
<keyword evidence="1" id="KW-0805">Transcription regulation</keyword>
<dbReference type="PANTHER" id="PTHR30055:SF234">
    <property type="entry name" value="HTH-TYPE TRANSCRIPTIONAL REGULATOR BETI"/>
    <property type="match status" value="1"/>
</dbReference>
<dbReference type="GO" id="GO:0000976">
    <property type="term" value="F:transcription cis-regulatory region binding"/>
    <property type="evidence" value="ECO:0007669"/>
    <property type="project" value="TreeGrafter"/>
</dbReference>
<feature type="domain" description="HTH tetR-type" evidence="5">
    <location>
        <begin position="14"/>
        <end position="75"/>
    </location>
</feature>
<dbReference type="InterPro" id="IPR001647">
    <property type="entry name" value="HTH_TetR"/>
</dbReference>
<name>A0A1Y1SGF6_9GAMM</name>
<dbReference type="GO" id="GO:0003700">
    <property type="term" value="F:DNA-binding transcription factor activity"/>
    <property type="evidence" value="ECO:0007669"/>
    <property type="project" value="TreeGrafter"/>
</dbReference>
<reference evidence="6 7" key="1">
    <citation type="submission" date="2013-04" db="EMBL/GenBank/DDBJ databases">
        <title>Oceanococcus atlanticus 22II-S10r2 Genome Sequencing.</title>
        <authorList>
            <person name="Lai Q."/>
            <person name="Li G."/>
            <person name="Shao Z."/>
        </authorList>
    </citation>
    <scope>NUCLEOTIDE SEQUENCE [LARGE SCALE GENOMIC DNA]</scope>
    <source>
        <strain evidence="6 7">22II-S10r2</strain>
    </source>
</reference>
<keyword evidence="3" id="KW-0804">Transcription</keyword>
<dbReference type="InterPro" id="IPR050109">
    <property type="entry name" value="HTH-type_TetR-like_transc_reg"/>
</dbReference>
<evidence type="ECO:0000259" key="5">
    <source>
        <dbReference type="PROSITE" id="PS50977"/>
    </source>
</evidence>
<dbReference type="AlphaFoldDB" id="A0A1Y1SGF6"/>
<keyword evidence="7" id="KW-1185">Reference proteome</keyword>
<organism evidence="6 7">
    <name type="scientific">Oceanococcus atlanticus</name>
    <dbReference type="NCBI Taxonomy" id="1317117"/>
    <lineage>
        <taxon>Bacteria</taxon>
        <taxon>Pseudomonadati</taxon>
        <taxon>Pseudomonadota</taxon>
        <taxon>Gammaproteobacteria</taxon>
        <taxon>Chromatiales</taxon>
        <taxon>Oceanococcaceae</taxon>
        <taxon>Oceanococcus</taxon>
    </lineage>
</organism>
<evidence type="ECO:0000256" key="3">
    <source>
        <dbReference type="ARBA" id="ARBA00023163"/>
    </source>
</evidence>
<sequence>MRARNNPARTERSATTRNKIIQVAVKLFAERGIEGVSLNDINKAAGQRNKNATHYHFGSKEGLLQAILDKHEPPIAKRRDQLLDEFEAQGDLTLRKVLRAVMQPMVEKLDDPDGGADFVRFSAHLVITHTMAALHLNAPTFRIHSVERIAQALDQQLGPLTPSVKFHRGIMLGVFLTHGLAEHSRLRDTASPGADINQMTELFVSNLEDCLTAMMQAPVSEQTRALL</sequence>
<dbReference type="STRING" id="1317117.ATO7_02665"/>
<evidence type="ECO:0000256" key="1">
    <source>
        <dbReference type="ARBA" id="ARBA00023015"/>
    </source>
</evidence>